<evidence type="ECO:0000313" key="7">
    <source>
        <dbReference type="EMBL" id="LAC22779.1"/>
    </source>
</evidence>
<reference evidence="6" key="2">
    <citation type="journal article" date="2018" name="Biosci. Biotechnol. Biochem.">
        <title>Polysaccharide hydrolase of the hadal zone amphipods Hirondellea gigas.</title>
        <authorList>
            <person name="Kobayashi H."/>
            <person name="Nagahama T."/>
            <person name="Arai W."/>
            <person name="Sasagawa Y."/>
            <person name="Umeda M."/>
            <person name="Hayashi T."/>
            <person name="Nikaido I."/>
            <person name="Watanabe H."/>
            <person name="Oguri K."/>
            <person name="Kitazato H."/>
            <person name="Fujioka K."/>
            <person name="Kido Y."/>
            <person name="Takami H."/>
        </authorList>
    </citation>
    <scope>NUCLEOTIDE SEQUENCE</scope>
    <source>
        <tissue evidence="6">Whole body</tissue>
    </source>
</reference>
<name>A0A2P2I4G1_9CRUS</name>
<accession>A0A2P2I4G1</accession>
<keyword evidence="2" id="KW-0677">Repeat</keyword>
<dbReference type="GO" id="GO:0035861">
    <property type="term" value="C:site of double-strand break"/>
    <property type="evidence" value="ECO:0007669"/>
    <property type="project" value="TreeGrafter"/>
</dbReference>
<evidence type="ECO:0000256" key="4">
    <source>
        <dbReference type="PROSITE-ProRule" id="PRU00221"/>
    </source>
</evidence>
<feature type="repeat" description="WD" evidence="4">
    <location>
        <begin position="209"/>
        <end position="250"/>
    </location>
</feature>
<dbReference type="InterPro" id="IPR051858">
    <property type="entry name" value="WD_repeat_GAD-1"/>
</dbReference>
<dbReference type="EMBL" id="IACF01003158">
    <property type="protein sequence ID" value="LAB68786.1"/>
    <property type="molecule type" value="mRNA"/>
</dbReference>
<dbReference type="FunFam" id="2.130.10.10:FF:001319">
    <property type="entry name" value="Gastrulation defective protein 1"/>
    <property type="match status" value="1"/>
</dbReference>
<feature type="repeat" description="WD" evidence="4">
    <location>
        <begin position="415"/>
        <end position="440"/>
    </location>
</feature>
<sequence>MKKTKITFGKIGIGVSLNNAPLPTPSAASDSANSQSSQEIALTQSNVGAFGTFGKSPDTAEKSVMVNVTNDASIAEDESDELSKAMGFAGFGKKAREFDLEKLAEDSRKEAAERNRLNIEKLSLEASAEKEKEENGNVMGPPPPPGLAKQQSTHGEAEDDEEIIGPPLPPHMLHSMQDTTKSSSACDDSDDEDDDDFGYKLPVSHELSLGHGSKPVNAVAMDVSGSRLVSGSADYDVKYWDFQGMDVAREPFRTFCPHDGYPVRAVDYSCTGDKVLVITGAPQAKVYDRDGIELFECGKGDMYLQDMRKTKGHISGITHGCWHPKHKEEFLTSSLDGTCRIWHTSKPSCQKHVIKPRAVSGLKVKPTSCCYSSDGLTVACVGNDGSIQMWDHRKNYVNTILNIRDCHMKGTETSSICFSYDNKYYATRGMDDTLKLWDIRKPTSSVFSATGLFNRFDMTECLFSPNDQLVVTGTSMNRGDTSGKLVMFNRNTWKLEHHMDVGNSHVVSIVWHPRLNQICVGSGDGKIRILYDPALSRNGAILAAGKRKKRYKDSGVVVSQQIITPHALPLFREERHKSTRKLELRDRKDPVKSHQPDLPLGNAGTGGRVSAGGSTLSSYIIRNLGLQNKKIEDDEGDPREALLKYDKLAKEDPYWVSPAYAVTQPIPIFKEDEQTQKNKKQKTDN</sequence>
<feature type="region of interest" description="Disordered" evidence="5">
    <location>
        <begin position="19"/>
        <end position="40"/>
    </location>
</feature>
<feature type="compositionally biased region" description="Acidic residues" evidence="5">
    <location>
        <begin position="187"/>
        <end position="196"/>
    </location>
</feature>
<feature type="compositionally biased region" description="Basic and acidic residues" evidence="5">
    <location>
        <begin position="122"/>
        <end position="135"/>
    </location>
</feature>
<dbReference type="InterPro" id="IPR001680">
    <property type="entry name" value="WD40_rpt"/>
</dbReference>
<dbReference type="PANTHER" id="PTHR16017">
    <property type="entry name" value="GASTRULATION DEFECTIVE PROTEIN 1-RELATED"/>
    <property type="match status" value="1"/>
</dbReference>
<feature type="compositionally biased region" description="Low complexity" evidence="5">
    <location>
        <begin position="26"/>
        <end position="38"/>
    </location>
</feature>
<evidence type="ECO:0000313" key="6">
    <source>
        <dbReference type="EMBL" id="LAB68786.1"/>
    </source>
</evidence>
<dbReference type="Pfam" id="PF00400">
    <property type="entry name" value="WD40"/>
    <property type="match status" value="5"/>
</dbReference>
<evidence type="ECO:0000256" key="1">
    <source>
        <dbReference type="ARBA" id="ARBA00022574"/>
    </source>
</evidence>
<dbReference type="Gene3D" id="2.130.10.10">
    <property type="entry name" value="YVTN repeat-like/Quinoprotein amine dehydrogenase"/>
    <property type="match status" value="3"/>
</dbReference>
<comment type="similarity">
    <text evidence="3">Belongs to the WD repeat GAD-1 family.</text>
</comment>
<dbReference type="SUPFAM" id="SSF50978">
    <property type="entry name" value="WD40 repeat-like"/>
    <property type="match status" value="1"/>
</dbReference>
<dbReference type="PROSITE" id="PS50082">
    <property type="entry name" value="WD_REPEATS_2"/>
    <property type="match status" value="2"/>
</dbReference>
<organism evidence="6">
    <name type="scientific">Hirondellea gigas</name>
    <dbReference type="NCBI Taxonomy" id="1518452"/>
    <lineage>
        <taxon>Eukaryota</taxon>
        <taxon>Metazoa</taxon>
        <taxon>Ecdysozoa</taxon>
        <taxon>Arthropoda</taxon>
        <taxon>Crustacea</taxon>
        <taxon>Multicrustacea</taxon>
        <taxon>Malacostraca</taxon>
        <taxon>Eumalacostraca</taxon>
        <taxon>Peracarida</taxon>
        <taxon>Amphipoda</taxon>
        <taxon>Amphilochidea</taxon>
        <taxon>Lysianassida</taxon>
        <taxon>Lysianassidira</taxon>
        <taxon>Lysianassoidea</taxon>
        <taxon>Lysianassidae</taxon>
        <taxon>Hirondellea</taxon>
    </lineage>
</organism>
<dbReference type="GO" id="GO:0005634">
    <property type="term" value="C:nucleus"/>
    <property type="evidence" value="ECO:0007669"/>
    <property type="project" value="TreeGrafter"/>
</dbReference>
<proteinExistence type="evidence at transcript level"/>
<evidence type="ECO:0000256" key="5">
    <source>
        <dbReference type="SAM" id="MobiDB-lite"/>
    </source>
</evidence>
<evidence type="ECO:0000256" key="3">
    <source>
        <dbReference type="ARBA" id="ARBA00038343"/>
    </source>
</evidence>
<dbReference type="InterPro" id="IPR015943">
    <property type="entry name" value="WD40/YVTN_repeat-like_dom_sf"/>
</dbReference>
<keyword evidence="1 4" id="KW-0853">WD repeat</keyword>
<reference evidence="7" key="1">
    <citation type="submission" date="2017-11" db="EMBL/GenBank/DDBJ databases">
        <title>The sensing device of the deep-sea amphipod.</title>
        <authorList>
            <person name="Kobayashi H."/>
            <person name="Nagahama T."/>
            <person name="Arai W."/>
            <person name="Sasagawa Y."/>
            <person name="Umeda M."/>
            <person name="Hayashi T."/>
            <person name="Nikaido I."/>
            <person name="Watanabe H."/>
            <person name="Oguri K."/>
            <person name="Kitazato H."/>
            <person name="Fujioka K."/>
            <person name="Kido Y."/>
            <person name="Takami H."/>
        </authorList>
    </citation>
    <scope>NUCLEOTIDE SEQUENCE</scope>
    <source>
        <tissue evidence="7">Whole body</tissue>
    </source>
</reference>
<dbReference type="EMBL" id="IACT01003541">
    <property type="protein sequence ID" value="LAC22779.1"/>
    <property type="molecule type" value="mRNA"/>
</dbReference>
<protein>
    <submittedName>
        <fullName evidence="6">WD repeat-containing protein 70-like</fullName>
    </submittedName>
</protein>
<feature type="region of interest" description="Disordered" evidence="5">
    <location>
        <begin position="574"/>
        <end position="609"/>
    </location>
</feature>
<feature type="compositionally biased region" description="Basic and acidic residues" evidence="5">
    <location>
        <begin position="574"/>
        <end position="595"/>
    </location>
</feature>
<dbReference type="InterPro" id="IPR036322">
    <property type="entry name" value="WD40_repeat_dom_sf"/>
</dbReference>
<dbReference type="AlphaFoldDB" id="A0A2P2I4G1"/>
<feature type="region of interest" description="Disordered" evidence="5">
    <location>
        <begin position="122"/>
        <end position="199"/>
    </location>
</feature>
<dbReference type="SMART" id="SM00320">
    <property type="entry name" value="WD40"/>
    <property type="match status" value="6"/>
</dbReference>
<dbReference type="PANTHER" id="PTHR16017:SF0">
    <property type="entry name" value="WD REPEAT-CONTAINING PROTEIN 70"/>
    <property type="match status" value="1"/>
</dbReference>
<evidence type="ECO:0000256" key="2">
    <source>
        <dbReference type="ARBA" id="ARBA00022737"/>
    </source>
</evidence>